<proteinExistence type="predicted"/>
<dbReference type="AlphaFoldDB" id="A0A0F9LW76"/>
<accession>A0A0F9LW76</accession>
<gene>
    <name evidence="1" type="ORF">LCGC14_1165770</name>
</gene>
<reference evidence="1" key="1">
    <citation type="journal article" date="2015" name="Nature">
        <title>Complex archaea that bridge the gap between prokaryotes and eukaryotes.</title>
        <authorList>
            <person name="Spang A."/>
            <person name="Saw J.H."/>
            <person name="Jorgensen S.L."/>
            <person name="Zaremba-Niedzwiedzka K."/>
            <person name="Martijn J."/>
            <person name="Lind A.E."/>
            <person name="van Eijk R."/>
            <person name="Schleper C."/>
            <person name="Guy L."/>
            <person name="Ettema T.J."/>
        </authorList>
    </citation>
    <scope>NUCLEOTIDE SEQUENCE</scope>
</reference>
<dbReference type="EMBL" id="LAZR01005720">
    <property type="protein sequence ID" value="KKM97668.1"/>
    <property type="molecule type" value="Genomic_DNA"/>
</dbReference>
<evidence type="ECO:0000313" key="1">
    <source>
        <dbReference type="EMBL" id="KKM97668.1"/>
    </source>
</evidence>
<protein>
    <submittedName>
        <fullName evidence="1">Uncharacterized protein</fullName>
    </submittedName>
</protein>
<comment type="caution">
    <text evidence="1">The sequence shown here is derived from an EMBL/GenBank/DDBJ whole genome shotgun (WGS) entry which is preliminary data.</text>
</comment>
<name>A0A0F9LW76_9ZZZZ</name>
<organism evidence="1">
    <name type="scientific">marine sediment metagenome</name>
    <dbReference type="NCBI Taxonomy" id="412755"/>
    <lineage>
        <taxon>unclassified sequences</taxon>
        <taxon>metagenomes</taxon>
        <taxon>ecological metagenomes</taxon>
    </lineage>
</organism>
<sequence length="64" mass="7689">MTFIISKKDYEYEVLLKTFNDWKLCNTPIELSNNLDMTNSELQLLQCEMLNENKTSSQTWHRFP</sequence>